<evidence type="ECO:0000256" key="1">
    <source>
        <dbReference type="ARBA" id="ARBA00004123"/>
    </source>
</evidence>
<evidence type="ECO:0000256" key="4">
    <source>
        <dbReference type="ARBA" id="ARBA00023242"/>
    </source>
</evidence>
<dbReference type="OrthoDB" id="1934855at2759"/>
<dbReference type="InterPro" id="IPR014977">
    <property type="entry name" value="WRC_dom"/>
</dbReference>
<comment type="caution">
    <text evidence="6">Lacks conserved residue(s) required for the propagation of feature annotation.</text>
</comment>
<dbReference type="PROSITE" id="PS50089">
    <property type="entry name" value="ZF_RING_2"/>
    <property type="match status" value="1"/>
</dbReference>
<comment type="subcellular location">
    <subcellularLocation>
        <location evidence="1">Nucleus</location>
    </subcellularLocation>
</comment>
<feature type="domain" description="WRC" evidence="9">
    <location>
        <begin position="15"/>
        <end position="59"/>
    </location>
</feature>
<dbReference type="AlphaFoldDB" id="A0A804KNF7"/>
<dbReference type="OMA" id="NEIEHAY"/>
<evidence type="ECO:0000256" key="6">
    <source>
        <dbReference type="PROSITE-ProRule" id="PRU01002"/>
    </source>
</evidence>
<gene>
    <name evidence="10" type="ORF">GSMUA_243680.1</name>
</gene>
<protein>
    <submittedName>
        <fullName evidence="10">(wild Malaysian banana) hypothetical protein</fullName>
    </submittedName>
</protein>
<evidence type="ECO:0000259" key="8">
    <source>
        <dbReference type="PROSITE" id="PS50089"/>
    </source>
</evidence>
<dbReference type="GO" id="GO:0008270">
    <property type="term" value="F:zinc ion binding"/>
    <property type="evidence" value="ECO:0007669"/>
    <property type="project" value="UniProtKB-KW"/>
</dbReference>
<dbReference type="InParanoid" id="A0A804KNF7"/>
<accession>A0A804KNF7</accession>
<dbReference type="InterPro" id="IPR001841">
    <property type="entry name" value="Znf_RING"/>
</dbReference>
<name>A0A804KNF7_MUSAM</name>
<dbReference type="Pfam" id="PF08879">
    <property type="entry name" value="WRC"/>
    <property type="match status" value="1"/>
</dbReference>
<reference evidence="11" key="2">
    <citation type="submission" date="2021-05" db="UniProtKB">
        <authorList>
            <consortium name="EnsemblPlants"/>
        </authorList>
    </citation>
    <scope>IDENTIFICATION</scope>
    <source>
        <strain evidence="11">subsp. malaccensis</strain>
    </source>
</reference>
<dbReference type="Gramene" id="Ma09_t25030.1">
    <property type="protein sequence ID" value="Ma09_p25030.1"/>
    <property type="gene ID" value="Ma09_g25030"/>
</dbReference>
<dbReference type="InterPro" id="IPR045109">
    <property type="entry name" value="LSDs-like"/>
</dbReference>
<dbReference type="PANTHER" id="PTHR12549">
    <property type="entry name" value="JMJC DOMAIN-CONTAINING HISTONE DEMETHYLATION PROTEIN"/>
    <property type="match status" value="1"/>
</dbReference>
<dbReference type="Proteomes" id="UP000012960">
    <property type="component" value="Unplaced"/>
</dbReference>
<evidence type="ECO:0000256" key="3">
    <source>
        <dbReference type="ARBA" id="ARBA00022723"/>
    </source>
</evidence>
<dbReference type="EMBL" id="HG996474">
    <property type="protein sequence ID" value="CAG1836399.1"/>
    <property type="molecule type" value="Genomic_DNA"/>
</dbReference>
<comment type="similarity">
    <text evidence="2">Belongs to the JARID1 histone demethylase family.</text>
</comment>
<sequence>MPRPRRLHDDSDAIPGEGLRCRRTDGRKWRCTMRAMDGVTFCEHHYNLTRRNLAKHKGGPAAAQESDWESPEPPDPPAKKRTRKGASPTEETITAALKRRMDRKGEREKRRRGEARTTRVLPNGLMTIASSPVGGPGNEGSPLDRKLGFDEDCSLTRRCIRSKNAEPIPVGPLKKLTCGKGLGRGRKWICHRCGEKKVARMVRCLSCRKRFFCSRCIKKQYSEMSEVEVKIACPVCRGCCDCKTCSHIGAKDGGCKELAHDHKKFNEIEHAYNLISHLLPLLKQIYQKQLNELEFEVPDQGRRFSGIQLQVNQAQNELVKCNCCRTSLVDFHRSCSKCSYRLCLSCCRKIPKGSFPQTTSTDAFKYGESNKAHKRVAKELNGMKRILSTGMRPDNSYLSMVPESKENSESSILCPPKEFGGCGDGLLNLVFTVPFNWSNDLGRSAEEVAFSNFGSHSLHAYPHRTSSVPENQKIGQFSISLQEAMDRKNIVRELFYLCPTLTSTQNQHI</sequence>
<dbReference type="FunCoup" id="A0A804KNF7">
    <property type="interactions" value="203"/>
</dbReference>
<dbReference type="GO" id="GO:0005634">
    <property type="term" value="C:nucleus"/>
    <property type="evidence" value="ECO:0007669"/>
    <property type="project" value="UniProtKB-SubCell"/>
</dbReference>
<evidence type="ECO:0000313" key="11">
    <source>
        <dbReference type="EnsemblPlants" id="Ma09_p25030.1"/>
    </source>
</evidence>
<evidence type="ECO:0000256" key="7">
    <source>
        <dbReference type="SAM" id="MobiDB-lite"/>
    </source>
</evidence>
<dbReference type="PANTHER" id="PTHR12549:SF42">
    <property type="entry name" value="LYSINE-SPECIFIC DEMETHYLASE JMJ28"/>
    <property type="match status" value="1"/>
</dbReference>
<reference evidence="10" key="1">
    <citation type="submission" date="2021-03" db="EMBL/GenBank/DDBJ databases">
        <authorList>
            <consortium name="Genoscope - CEA"/>
            <person name="William W."/>
        </authorList>
    </citation>
    <scope>NUCLEOTIDE SEQUENCE</scope>
    <source>
        <strain evidence="10">Doubled-haploid Pahang</strain>
    </source>
</reference>
<proteinExistence type="inferred from homology"/>
<evidence type="ECO:0000259" key="9">
    <source>
        <dbReference type="PROSITE" id="PS51667"/>
    </source>
</evidence>
<keyword evidence="12" id="KW-1185">Reference proteome</keyword>
<dbReference type="EnsemblPlants" id="Ma09_t25030.1">
    <property type="protein sequence ID" value="Ma09_p25030.1"/>
    <property type="gene ID" value="Ma09_g25030"/>
</dbReference>
<feature type="domain" description="RING-type" evidence="8">
    <location>
        <begin position="190"/>
        <end position="237"/>
    </location>
</feature>
<keyword evidence="4" id="KW-0539">Nucleus</keyword>
<dbReference type="PROSITE" id="PS51667">
    <property type="entry name" value="WRC"/>
    <property type="match status" value="1"/>
</dbReference>
<evidence type="ECO:0000256" key="2">
    <source>
        <dbReference type="ARBA" id="ARBA00006801"/>
    </source>
</evidence>
<keyword evidence="5" id="KW-0863">Zinc-finger</keyword>
<keyword evidence="5" id="KW-0862">Zinc</keyword>
<evidence type="ECO:0000313" key="12">
    <source>
        <dbReference type="Proteomes" id="UP000012960"/>
    </source>
</evidence>
<evidence type="ECO:0000313" key="10">
    <source>
        <dbReference type="EMBL" id="CAG1836399.1"/>
    </source>
</evidence>
<evidence type="ECO:0000256" key="5">
    <source>
        <dbReference type="PROSITE-ProRule" id="PRU00175"/>
    </source>
</evidence>
<dbReference type="GO" id="GO:0032454">
    <property type="term" value="F:histone H3K9 demethylase activity"/>
    <property type="evidence" value="ECO:0007669"/>
    <property type="project" value="InterPro"/>
</dbReference>
<organism evidence="11 12">
    <name type="scientific">Musa acuminata subsp. malaccensis</name>
    <name type="common">Wild banana</name>
    <name type="synonym">Musa malaccensis</name>
    <dbReference type="NCBI Taxonomy" id="214687"/>
    <lineage>
        <taxon>Eukaryota</taxon>
        <taxon>Viridiplantae</taxon>
        <taxon>Streptophyta</taxon>
        <taxon>Embryophyta</taxon>
        <taxon>Tracheophyta</taxon>
        <taxon>Spermatophyta</taxon>
        <taxon>Magnoliopsida</taxon>
        <taxon>Liliopsida</taxon>
        <taxon>Zingiberales</taxon>
        <taxon>Musaceae</taxon>
        <taxon>Musa</taxon>
    </lineage>
</organism>
<keyword evidence="3" id="KW-0479">Metal-binding</keyword>
<feature type="region of interest" description="Disordered" evidence="7">
    <location>
        <begin position="53"/>
        <end position="117"/>
    </location>
</feature>